<sequence length="92" mass="10794">MKLHMVFVLGMHLQLGLSLSSNDPNVCSYWESFTTAMKESYAHPYTQTSKESCDGTWSFFKTCDQPKIIYKTAYRQGVKVDYRRRYHCCQGY</sequence>
<evidence type="ECO:0000313" key="6">
    <source>
        <dbReference type="Proteomes" id="UP000694392"/>
    </source>
</evidence>
<dbReference type="PROSITE" id="PS51041">
    <property type="entry name" value="EMI"/>
    <property type="match status" value="1"/>
</dbReference>
<dbReference type="PANTHER" id="PTHR24052:SF12">
    <property type="entry name" value="PLATELET ENDOTHELIAL AGGREGATION RECEPTOR 1"/>
    <property type="match status" value="1"/>
</dbReference>
<evidence type="ECO:0000256" key="1">
    <source>
        <dbReference type="ARBA" id="ARBA00022729"/>
    </source>
</evidence>
<dbReference type="AlphaFoldDB" id="A0A8D0G2D0"/>
<name>A0A8D0G2D0_SPHPU</name>
<dbReference type="Proteomes" id="UP000694392">
    <property type="component" value="Unplaced"/>
</dbReference>
<protein>
    <recommendedName>
        <fullName evidence="4">EMI domain-containing protein</fullName>
    </recommendedName>
</protein>
<dbReference type="Pfam" id="PF07546">
    <property type="entry name" value="EMI"/>
    <property type="match status" value="1"/>
</dbReference>
<feature type="domain" description="EMI" evidence="4">
    <location>
        <begin position="23"/>
        <end position="92"/>
    </location>
</feature>
<reference evidence="5" key="2">
    <citation type="submission" date="2025-09" db="UniProtKB">
        <authorList>
            <consortium name="Ensembl"/>
        </authorList>
    </citation>
    <scope>IDENTIFICATION</scope>
</reference>
<accession>A0A8D0G2D0</accession>
<evidence type="ECO:0000259" key="4">
    <source>
        <dbReference type="PROSITE" id="PS51041"/>
    </source>
</evidence>
<keyword evidence="2" id="KW-1015">Disulfide bond</keyword>
<evidence type="ECO:0000256" key="2">
    <source>
        <dbReference type="ARBA" id="ARBA00023157"/>
    </source>
</evidence>
<reference evidence="5" key="1">
    <citation type="submission" date="2025-08" db="UniProtKB">
        <authorList>
            <consortium name="Ensembl"/>
        </authorList>
    </citation>
    <scope>IDENTIFICATION</scope>
</reference>
<proteinExistence type="predicted"/>
<dbReference type="Ensembl" id="ENSSPUT00000001594.1">
    <property type="protein sequence ID" value="ENSSPUP00000001510.1"/>
    <property type="gene ID" value="ENSSPUG00000001182.1"/>
</dbReference>
<evidence type="ECO:0000256" key="3">
    <source>
        <dbReference type="SAM" id="SignalP"/>
    </source>
</evidence>
<dbReference type="InterPro" id="IPR052485">
    <property type="entry name" value="MEGF_diff_regulators"/>
</dbReference>
<dbReference type="OMA" id="MKESYAH"/>
<dbReference type="InterPro" id="IPR011489">
    <property type="entry name" value="EMI_domain"/>
</dbReference>
<evidence type="ECO:0000313" key="5">
    <source>
        <dbReference type="Ensembl" id="ENSSPUP00000001510.1"/>
    </source>
</evidence>
<dbReference type="PANTHER" id="PTHR24052">
    <property type="entry name" value="DELTA-RELATED"/>
    <property type="match status" value="1"/>
</dbReference>
<dbReference type="GO" id="GO:0016020">
    <property type="term" value="C:membrane"/>
    <property type="evidence" value="ECO:0007669"/>
    <property type="project" value="TreeGrafter"/>
</dbReference>
<keyword evidence="6" id="KW-1185">Reference proteome</keyword>
<organism evidence="5 6">
    <name type="scientific">Sphenodon punctatus</name>
    <name type="common">Tuatara</name>
    <name type="synonym">Hatteria punctata</name>
    <dbReference type="NCBI Taxonomy" id="8508"/>
    <lineage>
        <taxon>Eukaryota</taxon>
        <taxon>Metazoa</taxon>
        <taxon>Chordata</taxon>
        <taxon>Craniata</taxon>
        <taxon>Vertebrata</taxon>
        <taxon>Euteleostomi</taxon>
        <taxon>Lepidosauria</taxon>
        <taxon>Sphenodontia</taxon>
        <taxon>Sphenodontidae</taxon>
        <taxon>Sphenodon</taxon>
    </lineage>
</organism>
<feature type="signal peptide" evidence="3">
    <location>
        <begin position="1"/>
        <end position="18"/>
    </location>
</feature>
<keyword evidence="1 3" id="KW-0732">Signal</keyword>
<feature type="chain" id="PRO_5034126888" description="EMI domain-containing protein" evidence="3">
    <location>
        <begin position="19"/>
        <end position="92"/>
    </location>
</feature>
<dbReference type="GeneTree" id="ENSGT00940000154225"/>